<keyword evidence="2" id="KW-1185">Reference proteome</keyword>
<evidence type="ECO:0000313" key="2">
    <source>
        <dbReference type="Proteomes" id="UP000460751"/>
    </source>
</evidence>
<gene>
    <name evidence="1" type="ORF">GLW01_13710</name>
</gene>
<keyword evidence="1" id="KW-0503">Monooxygenase</keyword>
<dbReference type="InterPro" id="IPR011008">
    <property type="entry name" value="Dimeric_a/b-barrel"/>
</dbReference>
<sequence>MKTLLQIDFPFPGPFGEGMTDAMKDLAISIAEEPGLIWKIWTEIPETSEAGGIYLFHDDASARAYLEKHRARLEAFGITEVNAKLFRVNEALTAIDDGPVGPA</sequence>
<dbReference type="Proteomes" id="UP000460751">
    <property type="component" value="Unassembled WGS sequence"/>
</dbReference>
<protein>
    <submittedName>
        <fullName evidence="1">Monooxygenase</fullName>
    </submittedName>
</protein>
<name>A0A9X4YDT7_9GAMM</name>
<dbReference type="GO" id="GO:0004497">
    <property type="term" value="F:monooxygenase activity"/>
    <property type="evidence" value="ECO:0007669"/>
    <property type="project" value="UniProtKB-KW"/>
</dbReference>
<dbReference type="PANTHER" id="PTHR39169">
    <property type="match status" value="1"/>
</dbReference>
<dbReference type="OrthoDB" id="1440627at2"/>
<dbReference type="EMBL" id="WMEX01000008">
    <property type="protein sequence ID" value="MYL27846.1"/>
    <property type="molecule type" value="Genomic_DNA"/>
</dbReference>
<dbReference type="Gene3D" id="3.30.70.100">
    <property type="match status" value="1"/>
</dbReference>
<dbReference type="PANTHER" id="PTHR39169:SF1">
    <property type="entry name" value="MONOOXYGENASE YDHR-RELATED"/>
    <property type="match status" value="1"/>
</dbReference>
<dbReference type="SUPFAM" id="SSF54909">
    <property type="entry name" value="Dimeric alpha+beta barrel"/>
    <property type="match status" value="1"/>
</dbReference>
<reference evidence="1 2" key="1">
    <citation type="submission" date="2019-11" db="EMBL/GenBank/DDBJ databases">
        <title>Genome sequences of 17 halophilic strains isolated from different environments.</title>
        <authorList>
            <person name="Furrow R.E."/>
        </authorList>
    </citation>
    <scope>NUCLEOTIDE SEQUENCE [LARGE SCALE GENOMIC DNA]</scope>
    <source>
        <strain evidence="1 2">22507_15_FS</strain>
    </source>
</reference>
<accession>A0A9X4YDT7</accession>
<organism evidence="1 2">
    <name type="scientific">Vreelandella halophila</name>
    <dbReference type="NCBI Taxonomy" id="86177"/>
    <lineage>
        <taxon>Bacteria</taxon>
        <taxon>Pseudomonadati</taxon>
        <taxon>Pseudomonadota</taxon>
        <taxon>Gammaproteobacteria</taxon>
        <taxon>Oceanospirillales</taxon>
        <taxon>Halomonadaceae</taxon>
        <taxon>Vreelandella</taxon>
    </lineage>
</organism>
<keyword evidence="1" id="KW-0560">Oxidoreductase</keyword>
<dbReference type="NCBIfam" id="NF008333">
    <property type="entry name" value="PRK11118.1"/>
    <property type="match status" value="1"/>
</dbReference>
<dbReference type="RefSeq" id="WP_160899403.1">
    <property type="nucleotide sequence ID" value="NZ_WMEX01000008.1"/>
</dbReference>
<dbReference type="InterPro" id="IPR014910">
    <property type="entry name" value="YdhR"/>
</dbReference>
<dbReference type="Pfam" id="PF08803">
    <property type="entry name" value="ydhR"/>
    <property type="match status" value="1"/>
</dbReference>
<evidence type="ECO:0000313" key="1">
    <source>
        <dbReference type="EMBL" id="MYL27846.1"/>
    </source>
</evidence>
<proteinExistence type="predicted"/>
<comment type="caution">
    <text evidence="1">The sequence shown here is derived from an EMBL/GenBank/DDBJ whole genome shotgun (WGS) entry which is preliminary data.</text>
</comment>
<dbReference type="AlphaFoldDB" id="A0A9X4YDT7"/>